<reference evidence="2 3" key="1">
    <citation type="submission" date="2021-05" db="EMBL/GenBank/DDBJ databases">
        <title>Genome Assembly of Synthetic Allotetraploid Brassica napus Reveals Homoeologous Exchanges between Subgenomes.</title>
        <authorList>
            <person name="Davis J.T."/>
        </authorList>
    </citation>
    <scope>NUCLEOTIDE SEQUENCE [LARGE SCALE GENOMIC DNA]</scope>
    <source>
        <strain evidence="3">cv. Da-Ae</strain>
        <tissue evidence="2">Seedling</tissue>
    </source>
</reference>
<dbReference type="EMBL" id="JAGKQM010000016">
    <property type="protein sequence ID" value="KAH0872243.1"/>
    <property type="molecule type" value="Genomic_DNA"/>
</dbReference>
<feature type="non-terminal residue" evidence="2">
    <location>
        <position position="1"/>
    </location>
</feature>
<accession>A0ABQ7YWB8</accession>
<feature type="compositionally biased region" description="Pro residues" evidence="1">
    <location>
        <begin position="381"/>
        <end position="390"/>
    </location>
</feature>
<protein>
    <submittedName>
        <fullName evidence="2">Uncharacterized protein</fullName>
    </submittedName>
</protein>
<evidence type="ECO:0000313" key="2">
    <source>
        <dbReference type="EMBL" id="KAH0872243.1"/>
    </source>
</evidence>
<dbReference type="Proteomes" id="UP000824890">
    <property type="component" value="Unassembled WGS sequence"/>
</dbReference>
<organism evidence="2 3">
    <name type="scientific">Brassica napus</name>
    <name type="common">Rape</name>
    <dbReference type="NCBI Taxonomy" id="3708"/>
    <lineage>
        <taxon>Eukaryota</taxon>
        <taxon>Viridiplantae</taxon>
        <taxon>Streptophyta</taxon>
        <taxon>Embryophyta</taxon>
        <taxon>Tracheophyta</taxon>
        <taxon>Spermatophyta</taxon>
        <taxon>Magnoliopsida</taxon>
        <taxon>eudicotyledons</taxon>
        <taxon>Gunneridae</taxon>
        <taxon>Pentapetalae</taxon>
        <taxon>rosids</taxon>
        <taxon>malvids</taxon>
        <taxon>Brassicales</taxon>
        <taxon>Brassicaceae</taxon>
        <taxon>Brassiceae</taxon>
        <taxon>Brassica</taxon>
    </lineage>
</organism>
<evidence type="ECO:0000256" key="1">
    <source>
        <dbReference type="SAM" id="MobiDB-lite"/>
    </source>
</evidence>
<dbReference type="PANTHER" id="PTHR36757:SF2">
    <property type="entry name" value="MEMBRANE-ASSOCIATED KINASE REGULATOR"/>
    <property type="match status" value="1"/>
</dbReference>
<name>A0ABQ7YWB8_BRANA</name>
<sequence length="524" mass="59012">DEKLKFSVSLLKKDIEEDFSNMIGKRLPRRPKKKPNIVQKKLNRPPERSKRLHNFTLPYLRWGQQRFLRCVNLPSHHLPSSSSSPSPDHAANRSVVAAVRPWNLRTRRAACSEPGDESPAKIEIGVRRGVVNGEEMEKDEKLKFSVSLMKKEIEEDFSNMIGKRLPRRPKKRPRTVQKKLNTIFPGLWLSEEVTIDSYDVPEALETFLCPDTSMSHLLKVVTFSLTSNECLTTIFRQITPFYYFIPNLTTSSHQLTYEFYSKPYNFHCSKKAKFDIVLLFPNMICTESNHQRISFSSDLGQSDNASPPPALIRRDESLLDSSNSSFEFHISNNFDPGDSSPADEIFADGMILPFHVTPPSTAPKRLYKYELPPITSSLSPSPLPPQPLPPKHIEKDTSGANSDSEAEKSSKSFWSFKRSSSLNCDLKKSLICSFPRLTRSNSTGSVTNSKRAMLRDVNNHRVSPTSSSSSSSVCCNYHFRPQKHTGKKGEAGGGSFSAIPVLSGPSTFGLGSFLRHSKKKKNKK</sequence>
<feature type="region of interest" description="Disordered" evidence="1">
    <location>
        <begin position="377"/>
        <end position="406"/>
    </location>
</feature>
<keyword evidence="3" id="KW-1185">Reference proteome</keyword>
<dbReference type="PANTHER" id="PTHR36757">
    <property type="entry name" value="BNAANNG22500D PROTEIN"/>
    <property type="match status" value="1"/>
</dbReference>
<gene>
    <name evidence="2" type="ORF">HID58_069605</name>
</gene>
<comment type="caution">
    <text evidence="2">The sequence shown here is derived from an EMBL/GenBank/DDBJ whole genome shotgun (WGS) entry which is preliminary data.</text>
</comment>
<proteinExistence type="predicted"/>
<evidence type="ECO:0000313" key="3">
    <source>
        <dbReference type="Proteomes" id="UP000824890"/>
    </source>
</evidence>
<dbReference type="InterPro" id="IPR012438">
    <property type="entry name" value="DUF1639"/>
</dbReference>
<dbReference type="Pfam" id="PF07797">
    <property type="entry name" value="DUF1639"/>
    <property type="match status" value="2"/>
</dbReference>